<evidence type="ECO:0000313" key="1">
    <source>
        <dbReference type="EMBL" id="CBI11631.1"/>
    </source>
</evidence>
<reference evidence="1" key="1">
    <citation type="submission" date="2009-10" db="EMBL/GenBank/DDBJ databases">
        <title>Diversity of trophic interactions inside an arsenic-rich microbial ecosystem.</title>
        <authorList>
            <person name="Bertin P.N."/>
            <person name="Heinrich-Salmeron A."/>
            <person name="Pelletier E."/>
            <person name="Goulhen-Chollet F."/>
            <person name="Arsene-Ploetze F."/>
            <person name="Gallien S."/>
            <person name="Calteau A."/>
            <person name="Vallenet D."/>
            <person name="Casiot C."/>
            <person name="Chane-Woon-Ming B."/>
            <person name="Giloteaux L."/>
            <person name="Barakat M."/>
            <person name="Bonnefoy V."/>
            <person name="Bruneel O."/>
            <person name="Chandler M."/>
            <person name="Cleiss J."/>
            <person name="Duran R."/>
            <person name="Elbaz-Poulichet F."/>
            <person name="Fonknechten N."/>
            <person name="Lauga B."/>
            <person name="Mornico D."/>
            <person name="Ortet P."/>
            <person name="Schaeffer C."/>
            <person name="Siguier P."/>
            <person name="Alexander Thil Smith A."/>
            <person name="Van Dorsselaer A."/>
            <person name="Weissenbach J."/>
            <person name="Medigue C."/>
            <person name="Le Paslier D."/>
        </authorList>
    </citation>
    <scope>NUCLEOTIDE SEQUENCE</scope>
</reference>
<comment type="caution">
    <text evidence="1">The sequence shown here is derived from an EMBL/GenBank/DDBJ whole genome shotgun (WGS) entry which is preliminary data.</text>
</comment>
<name>E6QWK8_9ZZZZ</name>
<organism evidence="1">
    <name type="scientific">mine drainage metagenome</name>
    <dbReference type="NCBI Taxonomy" id="410659"/>
    <lineage>
        <taxon>unclassified sequences</taxon>
        <taxon>metagenomes</taxon>
        <taxon>ecological metagenomes</taxon>
    </lineage>
</organism>
<sequence length="30" mass="3139">MGVHHGFVPYAVGLAGGDLVFKLALKSRVV</sequence>
<dbReference type="EMBL" id="CABR01000155">
    <property type="protein sequence ID" value="CBI11631.1"/>
    <property type="molecule type" value="Genomic_DNA"/>
</dbReference>
<dbReference type="AlphaFoldDB" id="E6QWK8"/>
<gene>
    <name evidence="1" type="ORF">CARN7_2468</name>
</gene>
<accession>E6QWK8</accession>
<protein>
    <submittedName>
        <fullName evidence="1">Uncharacterized protein</fullName>
    </submittedName>
</protein>
<proteinExistence type="predicted"/>